<evidence type="ECO:0000256" key="1">
    <source>
        <dbReference type="SAM" id="SignalP"/>
    </source>
</evidence>
<dbReference type="PROSITE" id="PS50213">
    <property type="entry name" value="FAS1"/>
    <property type="match status" value="2"/>
</dbReference>
<dbReference type="Pfam" id="PF02469">
    <property type="entry name" value="Fasciclin"/>
    <property type="match status" value="2"/>
</dbReference>
<feature type="domain" description="FAS1" evidence="2">
    <location>
        <begin position="28"/>
        <end position="178"/>
    </location>
</feature>
<dbReference type="Proteomes" id="UP000070544">
    <property type="component" value="Unassembled WGS sequence"/>
</dbReference>
<gene>
    <name evidence="3" type="ORF">M427DRAFT_55500</name>
</gene>
<dbReference type="AlphaFoldDB" id="A0A139AJH5"/>
<reference evidence="3 4" key="1">
    <citation type="journal article" date="2015" name="Genome Biol. Evol.">
        <title>Phylogenomic analyses indicate that early fungi evolved digesting cell walls of algal ancestors of land plants.</title>
        <authorList>
            <person name="Chang Y."/>
            <person name="Wang S."/>
            <person name="Sekimoto S."/>
            <person name="Aerts A.L."/>
            <person name="Choi C."/>
            <person name="Clum A."/>
            <person name="LaButti K.M."/>
            <person name="Lindquist E.A."/>
            <person name="Yee Ngan C."/>
            <person name="Ohm R.A."/>
            <person name="Salamov A.A."/>
            <person name="Grigoriev I.V."/>
            <person name="Spatafora J.W."/>
            <person name="Berbee M.L."/>
        </authorList>
    </citation>
    <scope>NUCLEOTIDE SEQUENCE [LARGE SCALE GENOMIC DNA]</scope>
    <source>
        <strain evidence="3 4">JEL478</strain>
    </source>
</reference>
<sequence length="400" mass="39889">MRITNVFKAALFAPLVAIASAQGTLLSALSGTVPAGKAYNLTTLQSLVSEAALGKDLFTQLGAALGGGANLTVFAPTDTAFASALTLLGGLDKVLPIAGQVLSYHVSTQVVDTAYLKANTLSYIPTLLGNSSLASIKPQVLKLEVKLPNVTVSGLIPVNVIDSIVTSNGVIHVVDGVLLPPGNASATLTAFNSLKDNVVAFNQLAAALDSQNLTTAVNTVTPITIFAPVDSAFAAVAKAVPADTLTKVLKTVLTYHVIAGAAAYLPPSGSYQTFQGENITVVTNGTSVKVNNANVLATVLLSNGVVHVLDAVLVPPTVAASLGGNSTASAPPAASGSASASAPAATGMCLVFVLCRAEADRFDPCRIGTAAAKPGNAARSVAGTAAGVLGAVAAAVLVLA</sequence>
<dbReference type="PANTHER" id="PTHR10900:SF77">
    <property type="entry name" value="FI19380P1"/>
    <property type="match status" value="1"/>
</dbReference>
<dbReference type="SUPFAM" id="SSF82153">
    <property type="entry name" value="FAS1 domain"/>
    <property type="match status" value="2"/>
</dbReference>
<evidence type="ECO:0000259" key="2">
    <source>
        <dbReference type="PROSITE" id="PS50213"/>
    </source>
</evidence>
<dbReference type="InterPro" id="IPR000782">
    <property type="entry name" value="FAS1_domain"/>
</dbReference>
<feature type="signal peptide" evidence="1">
    <location>
        <begin position="1"/>
        <end position="21"/>
    </location>
</feature>
<name>A0A139AJH5_GONPJ</name>
<keyword evidence="1" id="KW-0732">Signal</keyword>
<dbReference type="Gene3D" id="2.30.180.10">
    <property type="entry name" value="FAS1 domain"/>
    <property type="match status" value="2"/>
</dbReference>
<dbReference type="GO" id="GO:0005615">
    <property type="term" value="C:extracellular space"/>
    <property type="evidence" value="ECO:0007669"/>
    <property type="project" value="TreeGrafter"/>
</dbReference>
<proteinExistence type="predicted"/>
<organism evidence="3 4">
    <name type="scientific">Gonapodya prolifera (strain JEL478)</name>
    <name type="common">Monoblepharis prolifera</name>
    <dbReference type="NCBI Taxonomy" id="1344416"/>
    <lineage>
        <taxon>Eukaryota</taxon>
        <taxon>Fungi</taxon>
        <taxon>Fungi incertae sedis</taxon>
        <taxon>Chytridiomycota</taxon>
        <taxon>Chytridiomycota incertae sedis</taxon>
        <taxon>Monoblepharidomycetes</taxon>
        <taxon>Monoblepharidales</taxon>
        <taxon>Gonapodyaceae</taxon>
        <taxon>Gonapodya</taxon>
    </lineage>
</organism>
<feature type="domain" description="FAS1" evidence="2">
    <location>
        <begin position="185"/>
        <end position="313"/>
    </location>
</feature>
<dbReference type="EMBL" id="KQ965752">
    <property type="protein sequence ID" value="KXS16555.1"/>
    <property type="molecule type" value="Genomic_DNA"/>
</dbReference>
<protein>
    <submittedName>
        <fullName evidence="3">Fasciclin-domain-containing protein</fullName>
    </submittedName>
</protein>
<dbReference type="OrthoDB" id="286301at2759"/>
<dbReference type="STRING" id="1344416.A0A139AJH5"/>
<dbReference type="SMART" id="SM00554">
    <property type="entry name" value="FAS1"/>
    <property type="match status" value="2"/>
</dbReference>
<dbReference type="OMA" id="RGIFSYQ"/>
<dbReference type="InterPro" id="IPR036378">
    <property type="entry name" value="FAS1_dom_sf"/>
</dbReference>
<evidence type="ECO:0000313" key="4">
    <source>
        <dbReference type="Proteomes" id="UP000070544"/>
    </source>
</evidence>
<feature type="chain" id="PRO_5007296240" evidence="1">
    <location>
        <begin position="22"/>
        <end position="400"/>
    </location>
</feature>
<dbReference type="PANTHER" id="PTHR10900">
    <property type="entry name" value="PERIOSTIN-RELATED"/>
    <property type="match status" value="1"/>
</dbReference>
<evidence type="ECO:0000313" key="3">
    <source>
        <dbReference type="EMBL" id="KXS16555.1"/>
    </source>
</evidence>
<keyword evidence="4" id="KW-1185">Reference proteome</keyword>
<dbReference type="InterPro" id="IPR050904">
    <property type="entry name" value="Adhesion/Biosynth-related"/>
</dbReference>
<accession>A0A139AJH5</accession>